<dbReference type="PROSITE" id="PS00201">
    <property type="entry name" value="FLAVODOXIN"/>
    <property type="match status" value="1"/>
</dbReference>
<evidence type="ECO:0000256" key="1">
    <source>
        <dbReference type="ARBA" id="ARBA00001917"/>
    </source>
</evidence>
<dbReference type="Proteomes" id="UP000094873">
    <property type="component" value="Unassembled WGS sequence"/>
</dbReference>
<evidence type="ECO:0000256" key="2">
    <source>
        <dbReference type="ARBA" id="ARBA00005267"/>
    </source>
</evidence>
<evidence type="ECO:0000313" key="10">
    <source>
        <dbReference type="Proteomes" id="UP000094873"/>
    </source>
</evidence>
<gene>
    <name evidence="9" type="ORF">A7X81_07705</name>
</gene>
<dbReference type="EMBL" id="LXSU01000074">
    <property type="protein sequence ID" value="OCX43120.1"/>
    <property type="molecule type" value="Genomic_DNA"/>
</dbReference>
<dbReference type="NCBIfam" id="NF006739">
    <property type="entry name" value="PRK09267.1-5"/>
    <property type="match status" value="1"/>
</dbReference>
<evidence type="ECO:0000256" key="6">
    <source>
        <dbReference type="ARBA" id="ARBA00022982"/>
    </source>
</evidence>
<keyword evidence="5 8" id="KW-0288">FMN</keyword>
<name>A0A6M8MXE2_9BACT</name>
<keyword evidence="6 8" id="KW-0249">Electron transport</keyword>
<dbReference type="OrthoDB" id="359268at2"/>
<comment type="caution">
    <text evidence="9">The sequence shown here is derived from an EMBL/GenBank/DDBJ whole genome shotgun (WGS) entry which is preliminary data.</text>
</comment>
<dbReference type="GO" id="GO:0009055">
    <property type="term" value="F:electron transfer activity"/>
    <property type="evidence" value="ECO:0007669"/>
    <property type="project" value="UniProtKB-UniRule"/>
</dbReference>
<dbReference type="InterPro" id="IPR001094">
    <property type="entry name" value="Flavdoxin-like"/>
</dbReference>
<reference evidence="9 10" key="1">
    <citation type="submission" date="2016-05" db="EMBL/GenBank/DDBJ databases">
        <authorList>
            <person name="Caceres A."/>
            <person name="Munoz I."/>
            <person name="Iraola G."/>
            <person name="Diaz-Viraque F."/>
            <person name="Greif G."/>
            <person name="Collado L."/>
        </authorList>
    </citation>
    <scope>NUCLEOTIDE SEQUENCE [LARGE SCALE GENOMIC DNA]</scope>
    <source>
        <strain evidence="9 10">WBE38</strain>
    </source>
</reference>
<accession>A0A6M8MXE2</accession>
<keyword evidence="10" id="KW-1185">Reference proteome</keyword>
<dbReference type="InterPro" id="IPR050619">
    <property type="entry name" value="Flavodoxin"/>
</dbReference>
<dbReference type="InterPro" id="IPR008254">
    <property type="entry name" value="Flavodoxin/NO_synth"/>
</dbReference>
<keyword evidence="3 8" id="KW-0813">Transport</keyword>
<dbReference type="NCBIfam" id="NF006738">
    <property type="entry name" value="PRK09267.1-4"/>
    <property type="match status" value="1"/>
</dbReference>
<dbReference type="PIRSF" id="PIRSF038996">
    <property type="entry name" value="FldA"/>
    <property type="match status" value="1"/>
</dbReference>
<keyword evidence="7" id="KW-0535">Nitrogen fixation</keyword>
<dbReference type="PRINTS" id="PR00369">
    <property type="entry name" value="FLAVODOXIN"/>
</dbReference>
<organism evidence="9 10">
    <name type="scientific">Campylobacter ornithocola</name>
    <dbReference type="NCBI Taxonomy" id="1848766"/>
    <lineage>
        <taxon>Bacteria</taxon>
        <taxon>Pseudomonadati</taxon>
        <taxon>Campylobacterota</taxon>
        <taxon>Epsilonproteobacteria</taxon>
        <taxon>Campylobacterales</taxon>
        <taxon>Campylobacteraceae</taxon>
        <taxon>Campylobacter</taxon>
    </lineage>
</organism>
<dbReference type="PANTHER" id="PTHR42809">
    <property type="entry name" value="FLAVODOXIN 2"/>
    <property type="match status" value="1"/>
</dbReference>
<dbReference type="SUPFAM" id="SSF52218">
    <property type="entry name" value="Flavoproteins"/>
    <property type="match status" value="1"/>
</dbReference>
<dbReference type="PANTHER" id="PTHR42809:SF1">
    <property type="entry name" value="FLAVODOXIN 1"/>
    <property type="match status" value="1"/>
</dbReference>
<evidence type="ECO:0000256" key="4">
    <source>
        <dbReference type="ARBA" id="ARBA00022630"/>
    </source>
</evidence>
<dbReference type="PROSITE" id="PS50902">
    <property type="entry name" value="FLAVODOXIN_LIKE"/>
    <property type="match status" value="1"/>
</dbReference>
<keyword evidence="4 8" id="KW-0285">Flavoprotein</keyword>
<dbReference type="AlphaFoldDB" id="A0A6M8MXE2"/>
<sequence>MSIAVIYGSSMGNTESAANMIAQKLGISDVLNIADIDAEKINSYDKLICGTSTWGSGDFQDDWDGFDFSALNLSGKTVAVFGMGDSESYSDTYCNAMGKLAQGLKAAGANLVGSVSTGGYTFEASEAVEGDKFVGLALDNDNYEDLTESRINTWLEQIKPSFS</sequence>
<dbReference type="InterPro" id="IPR010086">
    <property type="entry name" value="Flavodoxin_lc"/>
</dbReference>
<dbReference type="InterPro" id="IPR001226">
    <property type="entry name" value="Flavodoxin_CS"/>
</dbReference>
<dbReference type="Gene3D" id="3.40.50.360">
    <property type="match status" value="1"/>
</dbReference>
<dbReference type="InterPro" id="IPR029039">
    <property type="entry name" value="Flavoprotein-like_sf"/>
</dbReference>
<dbReference type="RefSeq" id="WP_066007060.1">
    <property type="nucleotide sequence ID" value="NZ_CP053848.1"/>
</dbReference>
<evidence type="ECO:0000313" key="9">
    <source>
        <dbReference type="EMBL" id="OCX43120.1"/>
    </source>
</evidence>
<comment type="function">
    <text evidence="8">Low-potential electron donor to a number of redox enzymes.</text>
</comment>
<evidence type="ECO:0000256" key="3">
    <source>
        <dbReference type="ARBA" id="ARBA00022448"/>
    </source>
</evidence>
<protein>
    <recommendedName>
        <fullName evidence="8">Flavodoxin</fullName>
    </recommendedName>
</protein>
<comment type="cofactor">
    <cofactor evidence="1 8">
        <name>FMN</name>
        <dbReference type="ChEBI" id="CHEBI:58210"/>
    </cofactor>
</comment>
<comment type="similarity">
    <text evidence="2 8">Belongs to the flavodoxin family.</text>
</comment>
<dbReference type="GO" id="GO:0010181">
    <property type="term" value="F:FMN binding"/>
    <property type="evidence" value="ECO:0007669"/>
    <property type="project" value="UniProtKB-UniRule"/>
</dbReference>
<evidence type="ECO:0000256" key="5">
    <source>
        <dbReference type="ARBA" id="ARBA00022643"/>
    </source>
</evidence>
<proteinExistence type="inferred from homology"/>
<evidence type="ECO:0000256" key="8">
    <source>
        <dbReference type="PIRNR" id="PIRNR038996"/>
    </source>
</evidence>
<evidence type="ECO:0000256" key="7">
    <source>
        <dbReference type="ARBA" id="ARBA00023231"/>
    </source>
</evidence>
<dbReference type="Pfam" id="PF00258">
    <property type="entry name" value="Flavodoxin_1"/>
    <property type="match status" value="1"/>
</dbReference>
<dbReference type="NCBIfam" id="TIGR01752">
    <property type="entry name" value="flav_long"/>
    <property type="match status" value="1"/>
</dbReference>